<feature type="region of interest" description="Disordered" evidence="1">
    <location>
        <begin position="76"/>
        <end position="116"/>
    </location>
</feature>
<sequence>MEVAWSGLSPATPQPVLHLHSFHLPTPVPERLLPIGPKPNKEQYPVFNALVDRVREALNVHDDFMETSRSELEAMHRTLPTPVATSRPQDLTKVPSSDSSRSDLSNNTKLKYKFNT</sequence>
<dbReference type="AlphaFoldDB" id="A0A5E4QPM9"/>
<feature type="compositionally biased region" description="Polar residues" evidence="1">
    <location>
        <begin position="106"/>
        <end position="116"/>
    </location>
</feature>
<dbReference type="Proteomes" id="UP000324832">
    <property type="component" value="Unassembled WGS sequence"/>
</dbReference>
<proteinExistence type="predicted"/>
<evidence type="ECO:0000313" key="3">
    <source>
        <dbReference type="Proteomes" id="UP000324832"/>
    </source>
</evidence>
<accession>A0A5E4QPM9</accession>
<evidence type="ECO:0000313" key="2">
    <source>
        <dbReference type="EMBL" id="VVC99563.1"/>
    </source>
</evidence>
<feature type="compositionally biased region" description="Low complexity" evidence="1">
    <location>
        <begin position="96"/>
        <end position="105"/>
    </location>
</feature>
<organism evidence="2 3">
    <name type="scientific">Leptidea sinapis</name>
    <dbReference type="NCBI Taxonomy" id="189913"/>
    <lineage>
        <taxon>Eukaryota</taxon>
        <taxon>Metazoa</taxon>
        <taxon>Ecdysozoa</taxon>
        <taxon>Arthropoda</taxon>
        <taxon>Hexapoda</taxon>
        <taxon>Insecta</taxon>
        <taxon>Pterygota</taxon>
        <taxon>Neoptera</taxon>
        <taxon>Endopterygota</taxon>
        <taxon>Lepidoptera</taxon>
        <taxon>Glossata</taxon>
        <taxon>Ditrysia</taxon>
        <taxon>Papilionoidea</taxon>
        <taxon>Pieridae</taxon>
        <taxon>Dismorphiinae</taxon>
        <taxon>Leptidea</taxon>
    </lineage>
</organism>
<gene>
    <name evidence="2" type="ORF">LSINAPIS_LOCUS10424</name>
</gene>
<keyword evidence="3" id="KW-1185">Reference proteome</keyword>
<protein>
    <submittedName>
        <fullName evidence="2">Uncharacterized protein</fullName>
    </submittedName>
</protein>
<name>A0A5E4QPM9_9NEOP</name>
<evidence type="ECO:0000256" key="1">
    <source>
        <dbReference type="SAM" id="MobiDB-lite"/>
    </source>
</evidence>
<reference evidence="2 3" key="1">
    <citation type="submission" date="2017-07" db="EMBL/GenBank/DDBJ databases">
        <authorList>
            <person name="Talla V."/>
            <person name="Backstrom N."/>
        </authorList>
    </citation>
    <scope>NUCLEOTIDE SEQUENCE [LARGE SCALE GENOMIC DNA]</scope>
</reference>
<dbReference type="EMBL" id="FZQP02004222">
    <property type="protein sequence ID" value="VVC99563.1"/>
    <property type="molecule type" value="Genomic_DNA"/>
</dbReference>